<keyword evidence="9" id="KW-0695">RNA-directed DNA polymerase</keyword>
<evidence type="ECO:0000256" key="4">
    <source>
        <dbReference type="ARBA" id="ARBA00022723"/>
    </source>
</evidence>
<keyword evidence="10" id="KW-0238">DNA-binding</keyword>
<dbReference type="GO" id="GO:0003677">
    <property type="term" value="F:DNA binding"/>
    <property type="evidence" value="ECO:0007669"/>
    <property type="project" value="UniProtKB-KW"/>
</dbReference>
<keyword evidence="4" id="KW-0479">Metal-binding</keyword>
<keyword evidence="2" id="KW-0548">Nucleotidyltransferase</keyword>
<sequence length="573" mass="65408">MRRTPRHGFRLLDSRRNPWTPRYPWLQRLSEITLPGEKWSTRSTHRVHFRQLILTTPGFVLFQEGQLFSCLLDSTEFKLWEAAWRQLLREALPSLLTDPETAIDENGNALTLEQLMGEGRWTDPTDQASGIPIKALQTVREHAVTAYFSIVPDGPIIPYYKIVQRTKEAFTKFVERLTRAIEVQVSEVAVREGILREMVFANANNLCRTAILSHPLGPPPTLQDMLRVCRLKVPYMQGNDCDAKSTTPRVAAISGTQQEHIRRPLELTKALHLKSVDWTFLSVNLKEQSTWPVQGKEFVVIGDCFELQEEKVQRMPPWKYLGLEIGKRTIVPQKLAIKTKYIHVSIDTYSRAVFTSAHTGEKAGDVIKHLIHAFSFLGIPKELKTDNGPAYKSREFCSFLQQWGVEHKTSIPHSPTGQAMVERTHGTIKRVLHQQQRVLKAETPAVRLARALFTINFLNCSFEGLNPLIIRHFGASSLFSIRERPPVMVRDPESGRTEGPHDLVTWGRGYACMSTPMGPRWVPSKWVKPYVPKGSGSKTVISPQVADAAWRRKRKQGQHHWAEFPFPYCSYPE</sequence>
<reference evidence="15 16" key="1">
    <citation type="submission" date="2018-07" db="EMBL/GenBank/DDBJ databases">
        <title>A high quality draft genome assembly of the barn swallow (H. rustica rustica).</title>
        <authorList>
            <person name="Formenti G."/>
            <person name="Chiara M."/>
            <person name="Poveda L."/>
            <person name="Francoijs K.-J."/>
            <person name="Bonisoli-Alquati A."/>
            <person name="Canova L."/>
            <person name="Gianfranceschi L."/>
            <person name="Horner D.S."/>
            <person name="Saino N."/>
        </authorList>
    </citation>
    <scope>NUCLEOTIDE SEQUENCE [LARGE SCALE GENOMIC DNA]</scope>
    <source>
        <strain evidence="15">Chelidonia</strain>
        <tissue evidence="15">Blood</tissue>
    </source>
</reference>
<dbReference type="Gene3D" id="1.10.375.10">
    <property type="entry name" value="Human Immunodeficiency Virus Type 1 Capsid Protein"/>
    <property type="match status" value="1"/>
</dbReference>
<dbReference type="OrthoDB" id="9219236at2759"/>
<keyword evidence="16" id="KW-1185">Reference proteome</keyword>
<dbReference type="InterPro" id="IPR001037">
    <property type="entry name" value="Integrase_C_retrovir"/>
</dbReference>
<feature type="DNA-binding region" description="Integrase-type" evidence="12">
    <location>
        <begin position="485"/>
        <end position="532"/>
    </location>
</feature>
<evidence type="ECO:0000259" key="13">
    <source>
        <dbReference type="PROSITE" id="PS50994"/>
    </source>
</evidence>
<evidence type="ECO:0000256" key="7">
    <source>
        <dbReference type="ARBA" id="ARBA00022833"/>
    </source>
</evidence>
<evidence type="ECO:0000256" key="10">
    <source>
        <dbReference type="ARBA" id="ARBA00023125"/>
    </source>
</evidence>
<dbReference type="GO" id="GO:0016787">
    <property type="term" value="F:hydrolase activity"/>
    <property type="evidence" value="ECO:0007669"/>
    <property type="project" value="UniProtKB-KW"/>
</dbReference>
<evidence type="ECO:0000256" key="11">
    <source>
        <dbReference type="ARBA" id="ARBA00023268"/>
    </source>
</evidence>
<gene>
    <name evidence="15" type="ORF">DUI87_30787</name>
</gene>
<keyword evidence="8" id="KW-0229">DNA integration</keyword>
<feature type="domain" description="Integrase-type" evidence="14">
    <location>
        <begin position="485"/>
        <end position="532"/>
    </location>
</feature>
<dbReference type="Pfam" id="PF00552">
    <property type="entry name" value="IN_DBD_C"/>
    <property type="match status" value="1"/>
</dbReference>
<dbReference type="Pfam" id="PF00665">
    <property type="entry name" value="rve"/>
    <property type="match status" value="1"/>
</dbReference>
<dbReference type="SUPFAM" id="SSF47353">
    <property type="entry name" value="Retrovirus capsid dimerization domain-like"/>
    <property type="match status" value="1"/>
</dbReference>
<keyword evidence="7" id="KW-0862">Zinc</keyword>
<dbReference type="Proteomes" id="UP000269221">
    <property type="component" value="Unassembled WGS sequence"/>
</dbReference>
<protein>
    <submittedName>
        <fullName evidence="15">Uncharacterized protein</fullName>
    </submittedName>
</protein>
<dbReference type="InterPro" id="IPR036862">
    <property type="entry name" value="Integrase_C_dom_sf_retrovir"/>
</dbReference>
<dbReference type="Gene3D" id="3.30.420.10">
    <property type="entry name" value="Ribonuclease H-like superfamily/Ribonuclease H"/>
    <property type="match status" value="1"/>
</dbReference>
<evidence type="ECO:0000313" key="15">
    <source>
        <dbReference type="EMBL" id="RMB92893.1"/>
    </source>
</evidence>
<evidence type="ECO:0000256" key="6">
    <source>
        <dbReference type="ARBA" id="ARBA00022801"/>
    </source>
</evidence>
<dbReference type="GO" id="GO:0003964">
    <property type="term" value="F:RNA-directed DNA polymerase activity"/>
    <property type="evidence" value="ECO:0007669"/>
    <property type="project" value="UniProtKB-KW"/>
</dbReference>
<dbReference type="PANTHER" id="PTHR41694">
    <property type="entry name" value="ENDOGENOUS RETROVIRUS GROUP K MEMBER POL PROTEIN"/>
    <property type="match status" value="1"/>
</dbReference>
<dbReference type="InterPro" id="IPR008916">
    <property type="entry name" value="Retrov_capsid_C"/>
</dbReference>
<dbReference type="Pfam" id="PF19317">
    <property type="entry name" value="Gag_p24_C"/>
    <property type="match status" value="1"/>
</dbReference>
<dbReference type="AlphaFoldDB" id="A0A3M0J1M8"/>
<keyword evidence="3" id="KW-0540">Nuclease</keyword>
<accession>A0A3M0J1M8</accession>
<dbReference type="PROSITE" id="PS50994">
    <property type="entry name" value="INTEGRASE"/>
    <property type="match status" value="1"/>
</dbReference>
<dbReference type="PROSITE" id="PS51027">
    <property type="entry name" value="INTEGRASE_DBD"/>
    <property type="match status" value="1"/>
</dbReference>
<comment type="caution">
    <text evidence="15">The sequence shown here is derived from an EMBL/GenBank/DDBJ whole genome shotgun (WGS) entry which is preliminary data.</text>
</comment>
<organism evidence="15 16">
    <name type="scientific">Hirundo rustica rustica</name>
    <dbReference type="NCBI Taxonomy" id="333673"/>
    <lineage>
        <taxon>Eukaryota</taxon>
        <taxon>Metazoa</taxon>
        <taxon>Chordata</taxon>
        <taxon>Craniata</taxon>
        <taxon>Vertebrata</taxon>
        <taxon>Euteleostomi</taxon>
        <taxon>Archelosauria</taxon>
        <taxon>Archosauria</taxon>
        <taxon>Dinosauria</taxon>
        <taxon>Saurischia</taxon>
        <taxon>Theropoda</taxon>
        <taxon>Coelurosauria</taxon>
        <taxon>Aves</taxon>
        <taxon>Neognathae</taxon>
        <taxon>Neoaves</taxon>
        <taxon>Telluraves</taxon>
        <taxon>Australaves</taxon>
        <taxon>Passeriformes</taxon>
        <taxon>Sylvioidea</taxon>
        <taxon>Hirundinidae</taxon>
        <taxon>Hirundo</taxon>
    </lineage>
</organism>
<dbReference type="GO" id="GO:0016032">
    <property type="term" value="P:viral process"/>
    <property type="evidence" value="ECO:0007669"/>
    <property type="project" value="InterPro"/>
</dbReference>
<dbReference type="GO" id="GO:0046872">
    <property type="term" value="F:metal ion binding"/>
    <property type="evidence" value="ECO:0007669"/>
    <property type="project" value="UniProtKB-KW"/>
</dbReference>
<dbReference type="InterPro" id="IPR001584">
    <property type="entry name" value="Integrase_cat-core"/>
</dbReference>
<dbReference type="SUPFAM" id="SSF53098">
    <property type="entry name" value="Ribonuclease H-like"/>
    <property type="match status" value="1"/>
</dbReference>
<evidence type="ECO:0000256" key="3">
    <source>
        <dbReference type="ARBA" id="ARBA00022722"/>
    </source>
</evidence>
<keyword evidence="1" id="KW-0808">Transferase</keyword>
<feature type="domain" description="Integrase catalytic" evidence="13">
    <location>
        <begin position="312"/>
        <end position="475"/>
    </location>
</feature>
<dbReference type="InterPro" id="IPR036397">
    <property type="entry name" value="RNaseH_sf"/>
</dbReference>
<evidence type="ECO:0000256" key="12">
    <source>
        <dbReference type="PROSITE-ProRule" id="PRU00506"/>
    </source>
</evidence>
<proteinExistence type="predicted"/>
<dbReference type="Gene3D" id="1.10.1200.30">
    <property type="match status" value="1"/>
</dbReference>
<evidence type="ECO:0000313" key="16">
    <source>
        <dbReference type="Proteomes" id="UP000269221"/>
    </source>
</evidence>
<evidence type="ECO:0000256" key="9">
    <source>
        <dbReference type="ARBA" id="ARBA00022918"/>
    </source>
</evidence>
<dbReference type="InterPro" id="IPR012337">
    <property type="entry name" value="RNaseH-like_sf"/>
</dbReference>
<keyword evidence="5" id="KW-0255">Endonuclease</keyword>
<evidence type="ECO:0000256" key="1">
    <source>
        <dbReference type="ARBA" id="ARBA00022679"/>
    </source>
</evidence>
<evidence type="ECO:0000256" key="2">
    <source>
        <dbReference type="ARBA" id="ARBA00022695"/>
    </source>
</evidence>
<keyword evidence="6" id="KW-0378">Hydrolase</keyword>
<dbReference type="InterPro" id="IPR008919">
    <property type="entry name" value="Retrov_capsid_N"/>
</dbReference>
<dbReference type="EMBL" id="QRBI01000217">
    <property type="protein sequence ID" value="RMB92893.1"/>
    <property type="molecule type" value="Genomic_DNA"/>
</dbReference>
<keyword evidence="11" id="KW-0511">Multifunctional enzyme</keyword>
<evidence type="ECO:0000259" key="14">
    <source>
        <dbReference type="PROSITE" id="PS51027"/>
    </source>
</evidence>
<dbReference type="InterPro" id="IPR045345">
    <property type="entry name" value="Gag_p24_C"/>
</dbReference>
<dbReference type="GO" id="GO:0035613">
    <property type="term" value="F:RNA stem-loop binding"/>
    <property type="evidence" value="ECO:0007669"/>
    <property type="project" value="TreeGrafter"/>
</dbReference>
<dbReference type="Gene3D" id="2.30.30.10">
    <property type="entry name" value="Integrase, C-terminal domain superfamily, retroviral"/>
    <property type="match status" value="1"/>
</dbReference>
<dbReference type="GO" id="GO:0015074">
    <property type="term" value="P:DNA integration"/>
    <property type="evidence" value="ECO:0007669"/>
    <property type="project" value="UniProtKB-KW"/>
</dbReference>
<dbReference type="Pfam" id="PF00607">
    <property type="entry name" value="Gag_p24"/>
    <property type="match status" value="1"/>
</dbReference>
<dbReference type="GO" id="GO:0004519">
    <property type="term" value="F:endonuclease activity"/>
    <property type="evidence" value="ECO:0007669"/>
    <property type="project" value="UniProtKB-KW"/>
</dbReference>
<dbReference type="PANTHER" id="PTHR41694:SF4">
    <property type="entry name" value="ENDOGENOUS RETROVIRUS GROUP K MEMBER 10 POL PROTEIN-RELATED"/>
    <property type="match status" value="1"/>
</dbReference>
<evidence type="ECO:0000256" key="5">
    <source>
        <dbReference type="ARBA" id="ARBA00022759"/>
    </source>
</evidence>
<evidence type="ECO:0000256" key="8">
    <source>
        <dbReference type="ARBA" id="ARBA00022908"/>
    </source>
</evidence>
<dbReference type="SUPFAM" id="SSF50122">
    <property type="entry name" value="DNA-binding domain of retroviral integrase"/>
    <property type="match status" value="1"/>
</dbReference>
<name>A0A3M0J1M8_HIRRU</name>